<dbReference type="NCBIfam" id="TIGR03491">
    <property type="entry name" value="TM0106 family RecB-like putative nuclease"/>
    <property type="match status" value="1"/>
</dbReference>
<sequence>MFVREGLLLHSASDLKAASECEFAMLRALDAKLGRIDKVDDVDDPMLARAGRLGDAHEERILQTYRDRAAREPGYRVVEIARPEPMSIAGLAAARDASLAAMRDGADVAFQATFLDETTGFMGFADFLVREQRRDGSWAYAVYDAKLARSAKTTALLQLAAYALELQREGIPVHDDVHLMLGSGETTTHSLDDVLPVFERAVGRMRTLLAERRAASEPIAWDTPGIRQCGRCATCTVEVGRTRDLLLVASLRVTQRERMRAAGIATIDDLAASSGAVPGVGDATLASLRVQARLQLAAPETGVLHELFDARVLGRLPEPSPGDVFFDFEGDPLWWDGEHWGIDYLFGATTYDTGEEVFTAFWAHDFAAEGRALEDFLDWLAARRQWWPDLHVYHYAPYEVTHLRSISASHGIREDEVRDLLADDVLVDLYPIVRGAVRISESSYSLKRLEPLFMGSRLRDSAVKDGGASIVAYQRVGELRGEGRADEADALLGEIGDYNQYDCAATAGLRDWLVGLADDAGVPRRRRIVVESTASERLEAREDAVDARLRATIAHVPAKERTDDQAAVALAAAAVEYHRREDTAYWGEHFARLDGHVDLWRDQRDVLAPTDVAIEVVDGWQTPPRARQPRRRLRLVGPMAAGSRLSTGDRPFVVYDSPAPFGDVDDGATYRAHADVEVVEATEDSGTWTVVLDERAADGVGWSQLPLALTPSRPIPTPKQRAAILEWGEHVAASATPIADSALDLLRREPPRVRGGLLAADAGTPAERIVHALEGMHRSYLAVQGPPGSGKTHVGATVLRALAERGWKIGVVAQSHDVVEHLLQKAIDLGVPADRVGKKPKSGATTVPGTPLETRDIAAFLARDGGRIVGGTAWTFANADQVPRHALDLLVIDEAGQFSLANTIACSIAADRLLLLGDPQQLPQVSQGTHPEPIDRSALGWLSGDDHVLPDRFGVFLAQSWRMHPVLCEAVSALSYDRQLTSAPVAAARRLAGSPGVHAVPVDHVGNGVESPEEAVEVVRIVRDQLGREWLDPSRSDESRPLTAADVIVVAPYNAQVSLLRRALDAAGLHETRVGTVDRFQGQEAVVAIMSTTASSADDAPRGPEFALDRNRMNVAISRAQWSSYVVFSPRIADSLPYKADGLAQLSGFLRLTGSA</sequence>
<protein>
    <recommendedName>
        <fullName evidence="9">AAA+ ATPase domain-containing protein</fullName>
    </recommendedName>
</protein>
<evidence type="ECO:0000313" key="8">
    <source>
        <dbReference type="Proteomes" id="UP000198822"/>
    </source>
</evidence>
<dbReference type="CDD" id="cd17934">
    <property type="entry name" value="DEXXQc_Upf1-like"/>
    <property type="match status" value="1"/>
</dbReference>
<evidence type="ECO:0000256" key="3">
    <source>
        <dbReference type="ARBA" id="ARBA00022806"/>
    </source>
</evidence>
<keyword evidence="2" id="KW-0378">Hydrolase</keyword>
<feature type="domain" description="DNA2/NAM7 helicase-like C-terminal" evidence="5">
    <location>
        <begin position="955"/>
        <end position="1127"/>
    </location>
</feature>
<keyword evidence="1" id="KW-0547">Nucleotide-binding</keyword>
<dbReference type="Proteomes" id="UP000198822">
    <property type="component" value="Chromosome I"/>
</dbReference>
<dbReference type="GO" id="GO:0043139">
    <property type="term" value="F:5'-3' DNA helicase activity"/>
    <property type="evidence" value="ECO:0007669"/>
    <property type="project" value="TreeGrafter"/>
</dbReference>
<dbReference type="InterPro" id="IPR050534">
    <property type="entry name" value="Coronavir_polyprotein_1ab"/>
</dbReference>
<dbReference type="GO" id="GO:0005524">
    <property type="term" value="F:ATP binding"/>
    <property type="evidence" value="ECO:0007669"/>
    <property type="project" value="UniProtKB-KW"/>
</dbReference>
<keyword evidence="4" id="KW-0067">ATP-binding</keyword>
<reference evidence="8" key="1">
    <citation type="submission" date="2016-10" db="EMBL/GenBank/DDBJ databases">
        <authorList>
            <person name="Varghese N."/>
            <person name="Submissions S."/>
        </authorList>
    </citation>
    <scope>NUCLEOTIDE SEQUENCE [LARGE SCALE GENOMIC DNA]</scope>
    <source>
        <strain evidence="8">DSM 22002</strain>
    </source>
</reference>
<dbReference type="Pfam" id="PF13087">
    <property type="entry name" value="AAA_12"/>
    <property type="match status" value="1"/>
</dbReference>
<keyword evidence="8" id="KW-1185">Reference proteome</keyword>
<dbReference type="AlphaFoldDB" id="A0A1G8AIR4"/>
<feature type="domain" description="YprB ribonuclease H-like" evidence="6">
    <location>
        <begin position="324"/>
        <end position="514"/>
    </location>
</feature>
<dbReference type="CDD" id="cd18808">
    <property type="entry name" value="SF1_C_Upf1"/>
    <property type="match status" value="1"/>
</dbReference>
<dbReference type="PANTHER" id="PTHR43788">
    <property type="entry name" value="DNA2/NAM7 HELICASE FAMILY MEMBER"/>
    <property type="match status" value="1"/>
</dbReference>
<keyword evidence="3" id="KW-0347">Helicase</keyword>
<dbReference type="InterPro" id="IPR047187">
    <property type="entry name" value="SF1_C_Upf1"/>
</dbReference>
<evidence type="ECO:0008006" key="9">
    <source>
        <dbReference type="Google" id="ProtNLM"/>
    </source>
</evidence>
<dbReference type="STRING" id="399736.SAMN04489720_0403"/>
<evidence type="ECO:0000256" key="4">
    <source>
        <dbReference type="ARBA" id="ARBA00022840"/>
    </source>
</evidence>
<dbReference type="InterPro" id="IPR041679">
    <property type="entry name" value="DNA2/NAM7-like_C"/>
</dbReference>
<evidence type="ECO:0000256" key="1">
    <source>
        <dbReference type="ARBA" id="ARBA00022741"/>
    </source>
</evidence>
<evidence type="ECO:0000259" key="6">
    <source>
        <dbReference type="Pfam" id="PF13482"/>
    </source>
</evidence>
<dbReference type="InterPro" id="IPR027417">
    <property type="entry name" value="P-loop_NTPase"/>
</dbReference>
<dbReference type="RefSeq" id="WP_092501977.1">
    <property type="nucleotide sequence ID" value="NZ_LT629695.1"/>
</dbReference>
<gene>
    <name evidence="7" type="ORF">SAMN04489720_0403</name>
</gene>
<dbReference type="PANTHER" id="PTHR43788:SF8">
    <property type="entry name" value="DNA-BINDING PROTEIN SMUBP-2"/>
    <property type="match status" value="1"/>
</dbReference>
<evidence type="ECO:0000256" key="2">
    <source>
        <dbReference type="ARBA" id="ARBA00022801"/>
    </source>
</evidence>
<dbReference type="OrthoDB" id="9757917at2"/>
<dbReference type="GO" id="GO:0016787">
    <property type="term" value="F:hydrolase activity"/>
    <property type="evidence" value="ECO:0007669"/>
    <property type="project" value="UniProtKB-KW"/>
</dbReference>
<dbReference type="EMBL" id="LT629695">
    <property type="protein sequence ID" value="SDH20854.1"/>
    <property type="molecule type" value="Genomic_DNA"/>
</dbReference>
<dbReference type="InterPro" id="IPR038720">
    <property type="entry name" value="YprB_RNase_H-like_dom"/>
</dbReference>
<name>A0A1G8AIR4_9MICO</name>
<dbReference type="SUPFAM" id="SSF52540">
    <property type="entry name" value="P-loop containing nucleoside triphosphate hydrolases"/>
    <property type="match status" value="1"/>
</dbReference>
<evidence type="ECO:0000313" key="7">
    <source>
        <dbReference type="EMBL" id="SDH20854.1"/>
    </source>
</evidence>
<accession>A0A1G8AIR4</accession>
<dbReference type="Pfam" id="PF13604">
    <property type="entry name" value="AAA_30"/>
    <property type="match status" value="1"/>
</dbReference>
<dbReference type="InterPro" id="IPR019993">
    <property type="entry name" value="RecB_nuclease_TM0106_put"/>
</dbReference>
<dbReference type="Pfam" id="PF13482">
    <property type="entry name" value="RNase_H_2"/>
    <property type="match status" value="1"/>
</dbReference>
<dbReference type="Gene3D" id="3.40.50.300">
    <property type="entry name" value="P-loop containing nucleotide triphosphate hydrolases"/>
    <property type="match status" value="2"/>
</dbReference>
<organism evidence="7 8">
    <name type="scientific">Agrococcus jejuensis</name>
    <dbReference type="NCBI Taxonomy" id="399736"/>
    <lineage>
        <taxon>Bacteria</taxon>
        <taxon>Bacillati</taxon>
        <taxon>Actinomycetota</taxon>
        <taxon>Actinomycetes</taxon>
        <taxon>Micrococcales</taxon>
        <taxon>Microbacteriaceae</taxon>
        <taxon>Agrococcus</taxon>
    </lineage>
</organism>
<evidence type="ECO:0000259" key="5">
    <source>
        <dbReference type="Pfam" id="PF13087"/>
    </source>
</evidence>
<proteinExistence type="predicted"/>